<comment type="caution">
    <text evidence="1">The sequence shown here is derived from an EMBL/GenBank/DDBJ whole genome shotgun (WGS) entry which is preliminary data.</text>
</comment>
<sequence length="158" mass="16303">MKCSYSPTTFPLSVSASGTLSGPPGSVLTLTRNVPTTVDCFSGTLRVRVTKSGTWTLKLTLPPAGTTPGQLFNGTVSGSLTVPANGFTADLSQLCAGTTVTGPTTAKTFTGTYDMSTGVVTASPVPQAFPVTYTGCTVLNTRLTSASFQLNPIIDLQW</sequence>
<reference evidence="1 2" key="1">
    <citation type="submission" date="2018-03" db="EMBL/GenBank/DDBJ databases">
        <title>Genomic Encyclopedia of Archaeal and Bacterial Type Strains, Phase II (KMG-II): from individual species to whole genera.</title>
        <authorList>
            <person name="Goeker M."/>
        </authorList>
    </citation>
    <scope>NUCLEOTIDE SEQUENCE [LARGE SCALE GENOMIC DNA]</scope>
    <source>
        <strain evidence="1 2">ATCC BAA-1496</strain>
    </source>
</reference>
<keyword evidence="2" id="KW-1185">Reference proteome</keyword>
<organism evidence="1 2">
    <name type="scientific">Knoellia remsis</name>
    <dbReference type="NCBI Taxonomy" id="407159"/>
    <lineage>
        <taxon>Bacteria</taxon>
        <taxon>Bacillati</taxon>
        <taxon>Actinomycetota</taxon>
        <taxon>Actinomycetes</taxon>
        <taxon>Micrococcales</taxon>
        <taxon>Intrasporangiaceae</taxon>
        <taxon>Knoellia</taxon>
    </lineage>
</organism>
<name>A0A2T0TSD5_9MICO</name>
<accession>A0A2T0TSD5</accession>
<protein>
    <submittedName>
        <fullName evidence="1">Uncharacterized protein</fullName>
    </submittedName>
</protein>
<dbReference type="AlphaFoldDB" id="A0A2T0TSD5"/>
<evidence type="ECO:0000313" key="2">
    <source>
        <dbReference type="Proteomes" id="UP000237822"/>
    </source>
</evidence>
<proteinExistence type="predicted"/>
<evidence type="ECO:0000313" key="1">
    <source>
        <dbReference type="EMBL" id="PRY48604.1"/>
    </source>
</evidence>
<gene>
    <name evidence="1" type="ORF">BCF74_1501</name>
</gene>
<dbReference type="EMBL" id="PVTI01000050">
    <property type="protein sequence ID" value="PRY48604.1"/>
    <property type="molecule type" value="Genomic_DNA"/>
</dbReference>
<dbReference type="Proteomes" id="UP000237822">
    <property type="component" value="Unassembled WGS sequence"/>
</dbReference>